<dbReference type="GeneID" id="9097375"/>
<reference evidence="1 2" key="1">
    <citation type="journal article" date="2011" name="PLoS Genet.">
        <title>Comparative genomic analysis of human fungal pathogens causing paracoccidioidomycosis.</title>
        <authorList>
            <person name="Desjardins C.A."/>
            <person name="Champion M.D."/>
            <person name="Holder J.W."/>
            <person name="Muszewska A."/>
            <person name="Goldberg J."/>
            <person name="Bailao A.M."/>
            <person name="Brigido M.M."/>
            <person name="Ferreira M.E."/>
            <person name="Garcia A.M."/>
            <person name="Grynberg M."/>
            <person name="Gujja S."/>
            <person name="Heiman D.I."/>
            <person name="Henn M.R."/>
            <person name="Kodira C.D."/>
            <person name="Leon-Narvaez H."/>
            <person name="Longo L.V."/>
            <person name="Ma L.J."/>
            <person name="Malavazi I."/>
            <person name="Matsuo A.L."/>
            <person name="Morais F.V."/>
            <person name="Pereira M."/>
            <person name="Rodriguez-Brito S."/>
            <person name="Sakthikumar S."/>
            <person name="Salem-Izacc S.M."/>
            <person name="Sykes S.M."/>
            <person name="Teixeira M.M."/>
            <person name="Vallejo M.C."/>
            <person name="Walter M.E."/>
            <person name="Yandava C."/>
            <person name="Young S."/>
            <person name="Zeng Q."/>
            <person name="Zucker J."/>
            <person name="Felipe M.S."/>
            <person name="Goldman G.H."/>
            <person name="Haas B.J."/>
            <person name="McEwen J.G."/>
            <person name="Nino-Vega G."/>
            <person name="Puccia R."/>
            <person name="San-Blas G."/>
            <person name="Soares C.M."/>
            <person name="Birren B.W."/>
            <person name="Cuomo C.A."/>
        </authorList>
    </citation>
    <scope>NUCLEOTIDE SEQUENCE [LARGE SCALE GENOMIC DNA]</scope>
    <source>
        <strain evidence="2">ATCC MYA-826 / Pb01</strain>
    </source>
</reference>
<evidence type="ECO:0000313" key="2">
    <source>
        <dbReference type="Proteomes" id="UP000002059"/>
    </source>
</evidence>
<dbReference type="EMBL" id="KN294000">
    <property type="protein sequence ID" value="EEH41996.2"/>
    <property type="molecule type" value="Genomic_DNA"/>
</dbReference>
<dbReference type="Proteomes" id="UP000002059">
    <property type="component" value="Partially assembled WGS sequence"/>
</dbReference>
<sequence length="186" mass="21030">MEKHGERCTFSSAPLRYVLALCYLRNYYLAAQFTFITSTLQCGRCDNKSRPQTCKYDLFPMNPADLNRVNVEAPVMSKRLDSEHCVEHLLPTNHASGYRQSIRRRYLAGTVSKNVRGTQYFFAPLISSIPPAPGNLLTSAPGLRLLYTTFAQSDPVTEPQQDCASQYNVDFETLDACVNRKMDESN</sequence>
<proteinExistence type="predicted"/>
<dbReference type="RefSeq" id="XP_015702192.1">
    <property type="nucleotide sequence ID" value="XM_015845103.1"/>
</dbReference>
<dbReference type="HOGENOM" id="CLU_1454844_0_0_1"/>
<gene>
    <name evidence="1" type="ORF">PAAG_03917</name>
</gene>
<dbReference type="KEGG" id="pbl:PAAG_03917"/>
<name>C1GZH3_PARBA</name>
<organism evidence="1 2">
    <name type="scientific">Paracoccidioides lutzii (strain ATCC MYA-826 / Pb01)</name>
    <name type="common">Paracoccidioides brasiliensis</name>
    <dbReference type="NCBI Taxonomy" id="502779"/>
    <lineage>
        <taxon>Eukaryota</taxon>
        <taxon>Fungi</taxon>
        <taxon>Dikarya</taxon>
        <taxon>Ascomycota</taxon>
        <taxon>Pezizomycotina</taxon>
        <taxon>Eurotiomycetes</taxon>
        <taxon>Eurotiomycetidae</taxon>
        <taxon>Onygenales</taxon>
        <taxon>Ajellomycetaceae</taxon>
        <taxon>Paracoccidioides</taxon>
    </lineage>
</organism>
<accession>C1GZH3</accession>
<keyword evidence="2" id="KW-1185">Reference proteome</keyword>
<protein>
    <submittedName>
        <fullName evidence="1">Uncharacterized protein</fullName>
    </submittedName>
</protein>
<evidence type="ECO:0000313" key="1">
    <source>
        <dbReference type="EMBL" id="EEH41996.2"/>
    </source>
</evidence>
<dbReference type="VEuPathDB" id="FungiDB:PAAG_03917"/>
<dbReference type="AlphaFoldDB" id="C1GZH3"/>